<keyword evidence="3 6" id="KW-1133">Transmembrane helix</keyword>
<dbReference type="PIRSF" id="PIRSF006648">
    <property type="entry name" value="DrrB"/>
    <property type="match status" value="1"/>
</dbReference>
<evidence type="ECO:0000256" key="5">
    <source>
        <dbReference type="ARBA" id="ARBA00023251"/>
    </source>
</evidence>
<dbReference type="Proteomes" id="UP001180551">
    <property type="component" value="Unassembled WGS sequence"/>
</dbReference>
<reference evidence="8" key="1">
    <citation type="submission" date="2024-05" db="EMBL/GenBank/DDBJ databases">
        <title>30 novel species of actinomycetes from the DSMZ collection.</title>
        <authorList>
            <person name="Nouioui I."/>
        </authorList>
    </citation>
    <scope>NUCLEOTIDE SEQUENCE</scope>
    <source>
        <strain evidence="8">DSM 41527</strain>
    </source>
</reference>
<comment type="caution">
    <text evidence="8">The sequence shown here is derived from an EMBL/GenBank/DDBJ whole genome shotgun (WGS) entry which is preliminary data.</text>
</comment>
<evidence type="ECO:0000256" key="4">
    <source>
        <dbReference type="ARBA" id="ARBA00023136"/>
    </source>
</evidence>
<keyword evidence="9" id="KW-1185">Reference proteome</keyword>
<feature type="transmembrane region" description="Helical" evidence="6">
    <location>
        <begin position="20"/>
        <end position="40"/>
    </location>
</feature>
<proteinExistence type="predicted"/>
<gene>
    <name evidence="8" type="ORF">RM550_03650</name>
</gene>
<keyword evidence="4 6" id="KW-0472">Membrane</keyword>
<evidence type="ECO:0000313" key="9">
    <source>
        <dbReference type="Proteomes" id="UP001180551"/>
    </source>
</evidence>
<evidence type="ECO:0000256" key="6">
    <source>
        <dbReference type="SAM" id="Phobius"/>
    </source>
</evidence>
<dbReference type="InterPro" id="IPR000412">
    <property type="entry name" value="ABC_2_transport"/>
</dbReference>
<feature type="transmembrane region" description="Helical" evidence="6">
    <location>
        <begin position="52"/>
        <end position="76"/>
    </location>
</feature>
<feature type="transmembrane region" description="Helical" evidence="6">
    <location>
        <begin position="97"/>
        <end position="118"/>
    </location>
</feature>
<organism evidence="8 9">
    <name type="scientific">Streptomyces mooreae</name>
    <dbReference type="NCBI Taxonomy" id="3075523"/>
    <lineage>
        <taxon>Bacteria</taxon>
        <taxon>Bacillati</taxon>
        <taxon>Actinomycetota</taxon>
        <taxon>Actinomycetes</taxon>
        <taxon>Kitasatosporales</taxon>
        <taxon>Streptomycetaceae</taxon>
        <taxon>Streptomyces</taxon>
    </lineage>
</organism>
<dbReference type="PANTHER" id="PTHR43229:SF2">
    <property type="entry name" value="NODULATION PROTEIN J"/>
    <property type="match status" value="1"/>
</dbReference>
<sequence length="247" mass="25856">MLTRHYLLFELRRLRRDPKFVVLTVAMPALLYLMLSTVGGPGAPGAAYAPDAVVMAGMACHGVLMVTVTNGVNIALDRNIGWVAQLRTTPLRATQIVIGKGVSGLLLSVLSLLAVFLIGGSAHGIQLSAAQWLEIGAITWLGSLPFALLGMALGFLVSPTTSGPAVMACVIGMSALGGLWVPARLFPASLQHVSEALPTNHWVHLSQALLEGGASPLSELSDLAVLGGWAVGFALLAGFAFRREVTR</sequence>
<dbReference type="Pfam" id="PF12698">
    <property type="entry name" value="ABC2_membrane_3"/>
    <property type="match status" value="1"/>
</dbReference>
<dbReference type="InterPro" id="IPR051784">
    <property type="entry name" value="Nod_factor_ABC_transporter"/>
</dbReference>
<dbReference type="RefSeq" id="WP_311622263.1">
    <property type="nucleotide sequence ID" value="NZ_JAVRFE010000003.1"/>
</dbReference>
<dbReference type="InterPro" id="IPR013525">
    <property type="entry name" value="ABC2_TM"/>
</dbReference>
<feature type="transmembrane region" description="Helical" evidence="6">
    <location>
        <begin position="223"/>
        <end position="241"/>
    </location>
</feature>
<evidence type="ECO:0000313" key="8">
    <source>
        <dbReference type="EMBL" id="MDT0454837.1"/>
    </source>
</evidence>
<keyword evidence="5" id="KW-0046">Antibiotic resistance</keyword>
<feature type="transmembrane region" description="Helical" evidence="6">
    <location>
        <begin position="165"/>
        <end position="183"/>
    </location>
</feature>
<keyword evidence="2 6" id="KW-0812">Transmembrane</keyword>
<evidence type="ECO:0000256" key="1">
    <source>
        <dbReference type="ARBA" id="ARBA00004141"/>
    </source>
</evidence>
<name>A0ABU2T171_9ACTN</name>
<comment type="subcellular location">
    <subcellularLocation>
        <location evidence="1">Membrane</location>
        <topology evidence="1">Multi-pass membrane protein</topology>
    </subcellularLocation>
</comment>
<evidence type="ECO:0000256" key="3">
    <source>
        <dbReference type="ARBA" id="ARBA00022989"/>
    </source>
</evidence>
<feature type="transmembrane region" description="Helical" evidence="6">
    <location>
        <begin position="138"/>
        <end position="158"/>
    </location>
</feature>
<evidence type="ECO:0000256" key="2">
    <source>
        <dbReference type="ARBA" id="ARBA00022692"/>
    </source>
</evidence>
<protein>
    <submittedName>
        <fullName evidence="8">ABC transporter permease</fullName>
    </submittedName>
</protein>
<dbReference type="EMBL" id="JAVRFE010000003">
    <property type="protein sequence ID" value="MDT0454837.1"/>
    <property type="molecule type" value="Genomic_DNA"/>
</dbReference>
<feature type="domain" description="ABC-2 type transporter transmembrane" evidence="7">
    <location>
        <begin position="55"/>
        <end position="237"/>
    </location>
</feature>
<evidence type="ECO:0000259" key="7">
    <source>
        <dbReference type="Pfam" id="PF12698"/>
    </source>
</evidence>
<accession>A0ABU2T171</accession>
<dbReference type="PANTHER" id="PTHR43229">
    <property type="entry name" value="NODULATION PROTEIN J"/>
    <property type="match status" value="1"/>
</dbReference>